<dbReference type="GO" id="GO:0006310">
    <property type="term" value="P:DNA recombination"/>
    <property type="evidence" value="ECO:0007669"/>
    <property type="project" value="UniProtKB-UniRule"/>
</dbReference>
<dbReference type="AlphaFoldDB" id="A0A4P7XE41"/>
<dbReference type="GO" id="GO:0005524">
    <property type="term" value="F:ATP binding"/>
    <property type="evidence" value="ECO:0007669"/>
    <property type="project" value="UniProtKB-KW"/>
</dbReference>
<reference evidence="18 19" key="1">
    <citation type="submission" date="2018-07" db="EMBL/GenBank/DDBJ databases">
        <title>Marsedoiliclastica nanhaica gen. nov. sp. nov., a novel marine hydrocarbonoclastic bacterium isolated from an in-situ enriched hydrocarbon-degrading consortium in deep-sea sediment.</title>
        <authorList>
            <person name="Dong C."/>
            <person name="Ma T."/>
            <person name="Liu R."/>
            <person name="Shao Z."/>
        </authorList>
    </citation>
    <scope>NUCLEOTIDE SEQUENCE [LARGE SCALE GENOMIC DNA]</scope>
    <source>
        <strain evidence="19">soil36-7</strain>
    </source>
</reference>
<evidence type="ECO:0000256" key="10">
    <source>
        <dbReference type="ARBA" id="ARBA00023204"/>
    </source>
</evidence>
<keyword evidence="6 15" id="KW-0347">Helicase</keyword>
<dbReference type="OrthoDB" id="9804325at2"/>
<dbReference type="InterPro" id="IPR027417">
    <property type="entry name" value="P-loop_NTPase"/>
</dbReference>
<dbReference type="InterPro" id="IPR033454">
    <property type="entry name" value="RecG_wedge"/>
</dbReference>
<evidence type="ECO:0000256" key="2">
    <source>
        <dbReference type="ARBA" id="ARBA00017846"/>
    </source>
</evidence>
<evidence type="ECO:0000256" key="6">
    <source>
        <dbReference type="ARBA" id="ARBA00022806"/>
    </source>
</evidence>
<dbReference type="InterPro" id="IPR001650">
    <property type="entry name" value="Helicase_C-like"/>
</dbReference>
<dbReference type="EC" id="5.6.2.4" evidence="13 15"/>
<dbReference type="InterPro" id="IPR011545">
    <property type="entry name" value="DEAD/DEAH_box_helicase_dom"/>
</dbReference>
<evidence type="ECO:0000256" key="1">
    <source>
        <dbReference type="ARBA" id="ARBA00007504"/>
    </source>
</evidence>
<comment type="catalytic activity">
    <reaction evidence="12 15">
        <text>Couples ATP hydrolysis with the unwinding of duplex DNA by translocating in the 3'-5' direction.</text>
        <dbReference type="EC" id="5.6.2.4"/>
    </reaction>
</comment>
<dbReference type="NCBIfam" id="TIGR00643">
    <property type="entry name" value="recG"/>
    <property type="match status" value="1"/>
</dbReference>
<evidence type="ECO:0000259" key="17">
    <source>
        <dbReference type="PROSITE" id="PS51194"/>
    </source>
</evidence>
<evidence type="ECO:0000256" key="13">
    <source>
        <dbReference type="ARBA" id="ARBA00034808"/>
    </source>
</evidence>
<dbReference type="Gene3D" id="3.40.50.300">
    <property type="entry name" value="P-loop containing nucleotide triphosphate hydrolases"/>
    <property type="match status" value="2"/>
</dbReference>
<keyword evidence="11" id="KW-0413">Isomerase</keyword>
<dbReference type="NCBIfam" id="NF008165">
    <property type="entry name" value="PRK10917.1-3"/>
    <property type="match status" value="1"/>
</dbReference>
<keyword evidence="8" id="KW-0238">DNA-binding</keyword>
<dbReference type="InterPro" id="IPR012340">
    <property type="entry name" value="NA-bd_OB-fold"/>
</dbReference>
<dbReference type="PROSITE" id="PS51194">
    <property type="entry name" value="HELICASE_CTER"/>
    <property type="match status" value="1"/>
</dbReference>
<dbReference type="GO" id="GO:0006281">
    <property type="term" value="P:DNA repair"/>
    <property type="evidence" value="ECO:0007669"/>
    <property type="project" value="UniProtKB-UniRule"/>
</dbReference>
<evidence type="ECO:0000256" key="12">
    <source>
        <dbReference type="ARBA" id="ARBA00034617"/>
    </source>
</evidence>
<feature type="domain" description="Helicase ATP-binding" evidence="16">
    <location>
        <begin position="283"/>
        <end position="448"/>
    </location>
</feature>
<evidence type="ECO:0000259" key="16">
    <source>
        <dbReference type="PROSITE" id="PS51192"/>
    </source>
</evidence>
<evidence type="ECO:0000256" key="15">
    <source>
        <dbReference type="RuleBase" id="RU363016"/>
    </source>
</evidence>
<dbReference type="Gene3D" id="2.40.50.140">
    <property type="entry name" value="Nucleic acid-binding proteins"/>
    <property type="match status" value="1"/>
</dbReference>
<dbReference type="GO" id="GO:0003677">
    <property type="term" value="F:DNA binding"/>
    <property type="evidence" value="ECO:0007669"/>
    <property type="project" value="UniProtKB-KW"/>
</dbReference>
<protein>
    <recommendedName>
        <fullName evidence="2 15">ATP-dependent DNA helicase RecG</fullName>
        <ecNumber evidence="13 15">5.6.2.4</ecNumber>
    </recommendedName>
</protein>
<dbReference type="Proteomes" id="UP000298049">
    <property type="component" value="Chromosome"/>
</dbReference>
<proteinExistence type="inferred from homology"/>
<dbReference type="CDD" id="cd04488">
    <property type="entry name" value="RecG_wedge_OBF"/>
    <property type="match status" value="1"/>
</dbReference>
<evidence type="ECO:0000256" key="8">
    <source>
        <dbReference type="ARBA" id="ARBA00023125"/>
    </source>
</evidence>
<dbReference type="GO" id="GO:0043138">
    <property type="term" value="F:3'-5' DNA helicase activity"/>
    <property type="evidence" value="ECO:0007669"/>
    <property type="project" value="UniProtKB-EC"/>
</dbReference>
<dbReference type="NCBIfam" id="NF008166">
    <property type="entry name" value="PRK10917.1-4"/>
    <property type="match status" value="1"/>
</dbReference>
<dbReference type="InterPro" id="IPR014001">
    <property type="entry name" value="Helicase_ATP-bd"/>
</dbReference>
<keyword evidence="19" id="KW-1185">Reference proteome</keyword>
<evidence type="ECO:0000256" key="14">
    <source>
        <dbReference type="ARBA" id="ARBA00048988"/>
    </source>
</evidence>
<keyword evidence="10 15" id="KW-0234">DNA repair</keyword>
<comment type="similarity">
    <text evidence="1 15">Belongs to the helicase family. RecG subfamily.</text>
</comment>
<dbReference type="RefSeq" id="WP_136546519.1">
    <property type="nucleotide sequence ID" value="NZ_CP031093.1"/>
</dbReference>
<dbReference type="InterPro" id="IPR047112">
    <property type="entry name" value="RecG/Mfd"/>
</dbReference>
<dbReference type="PANTHER" id="PTHR47964:SF1">
    <property type="entry name" value="ATP-DEPENDENT DNA HELICASE HOMOLOG RECG, CHLOROPLASTIC"/>
    <property type="match status" value="1"/>
</dbReference>
<keyword evidence="5 15" id="KW-0378">Hydrolase</keyword>
<evidence type="ECO:0000256" key="11">
    <source>
        <dbReference type="ARBA" id="ARBA00023235"/>
    </source>
</evidence>
<evidence type="ECO:0000256" key="3">
    <source>
        <dbReference type="ARBA" id="ARBA00022741"/>
    </source>
</evidence>
<organism evidence="18 19">
    <name type="scientific">Hydrocarboniclastica marina</name>
    <dbReference type="NCBI Taxonomy" id="2259620"/>
    <lineage>
        <taxon>Bacteria</taxon>
        <taxon>Pseudomonadati</taxon>
        <taxon>Pseudomonadota</taxon>
        <taxon>Gammaproteobacteria</taxon>
        <taxon>Alteromonadales</taxon>
        <taxon>Alteromonadaceae</taxon>
        <taxon>Hydrocarboniclastica</taxon>
    </lineage>
</organism>
<evidence type="ECO:0000256" key="4">
    <source>
        <dbReference type="ARBA" id="ARBA00022763"/>
    </source>
</evidence>
<feature type="domain" description="Helicase C-terminal" evidence="17">
    <location>
        <begin position="481"/>
        <end position="627"/>
    </location>
</feature>
<evidence type="ECO:0000256" key="9">
    <source>
        <dbReference type="ARBA" id="ARBA00023172"/>
    </source>
</evidence>
<dbReference type="Pfam" id="PF00271">
    <property type="entry name" value="Helicase_C"/>
    <property type="match status" value="1"/>
</dbReference>
<dbReference type="PANTHER" id="PTHR47964">
    <property type="entry name" value="ATP-DEPENDENT DNA HELICASE HOMOLOG RECG, CHLOROPLASTIC"/>
    <property type="match status" value="1"/>
</dbReference>
<dbReference type="FunFam" id="3.40.50.300:FF:000391">
    <property type="entry name" value="ATP-dependent DNA helicase RecG"/>
    <property type="match status" value="1"/>
</dbReference>
<dbReference type="SMART" id="SM00487">
    <property type="entry name" value="DEXDc"/>
    <property type="match status" value="1"/>
</dbReference>
<comment type="function">
    <text evidence="15">Plays a critical role in recombination and DNA repair. Helps process Holliday junction intermediates to mature products by catalyzing branch migration. Has replication fork regression activity, unwinds stalled or blocked replication forks to make a HJ that can be resolved. Has a DNA unwinding activity characteristic of a DNA helicase with 3'-5' polarity.</text>
</comment>
<dbReference type="InterPro" id="IPR004609">
    <property type="entry name" value="ATP-dep_DNA_helicase_RecG"/>
</dbReference>
<dbReference type="EMBL" id="CP031093">
    <property type="protein sequence ID" value="QCF24875.1"/>
    <property type="molecule type" value="Genomic_DNA"/>
</dbReference>
<dbReference type="SUPFAM" id="SSF52540">
    <property type="entry name" value="P-loop containing nucleoside triphosphate hydrolases"/>
    <property type="match status" value="2"/>
</dbReference>
<keyword evidence="7 15" id="KW-0067">ATP-binding</keyword>
<evidence type="ECO:0000256" key="7">
    <source>
        <dbReference type="ARBA" id="ARBA00022840"/>
    </source>
</evidence>
<dbReference type="GO" id="GO:0016887">
    <property type="term" value="F:ATP hydrolysis activity"/>
    <property type="evidence" value="ECO:0007669"/>
    <property type="project" value="RHEA"/>
</dbReference>
<evidence type="ECO:0000313" key="19">
    <source>
        <dbReference type="Proteomes" id="UP000298049"/>
    </source>
</evidence>
<name>A0A4P7XE41_9ALTE</name>
<dbReference type="Pfam" id="PF00270">
    <property type="entry name" value="DEAD"/>
    <property type="match status" value="1"/>
</dbReference>
<dbReference type="SMART" id="SM00490">
    <property type="entry name" value="HELICc"/>
    <property type="match status" value="1"/>
</dbReference>
<keyword evidence="9 15" id="KW-0233">DNA recombination</keyword>
<dbReference type="NCBIfam" id="NF008163">
    <property type="entry name" value="PRK10917.1-1"/>
    <property type="match status" value="1"/>
</dbReference>
<comment type="catalytic activity">
    <reaction evidence="14 15">
        <text>ATP + H2O = ADP + phosphate + H(+)</text>
        <dbReference type="Rhea" id="RHEA:13065"/>
        <dbReference type="ChEBI" id="CHEBI:15377"/>
        <dbReference type="ChEBI" id="CHEBI:15378"/>
        <dbReference type="ChEBI" id="CHEBI:30616"/>
        <dbReference type="ChEBI" id="CHEBI:43474"/>
        <dbReference type="ChEBI" id="CHEBI:456216"/>
        <dbReference type="EC" id="5.6.2.4"/>
    </reaction>
</comment>
<dbReference type="KEGG" id="hmi:soil367_02310"/>
<dbReference type="Pfam" id="PF17191">
    <property type="entry name" value="RecG_wedge"/>
    <property type="match status" value="1"/>
</dbReference>
<accession>A0A4P7XE41</accession>
<dbReference type="CDD" id="cd17992">
    <property type="entry name" value="DEXHc_RecG"/>
    <property type="match status" value="1"/>
</dbReference>
<dbReference type="InterPro" id="IPR045562">
    <property type="entry name" value="RecG_dom3_C"/>
</dbReference>
<dbReference type="SUPFAM" id="SSF50249">
    <property type="entry name" value="Nucleic acid-binding proteins"/>
    <property type="match status" value="1"/>
</dbReference>
<evidence type="ECO:0000256" key="5">
    <source>
        <dbReference type="ARBA" id="ARBA00022801"/>
    </source>
</evidence>
<dbReference type="Pfam" id="PF19833">
    <property type="entry name" value="RecG_dom3_C"/>
    <property type="match status" value="1"/>
</dbReference>
<dbReference type="PROSITE" id="PS51192">
    <property type="entry name" value="HELICASE_ATP_BIND_1"/>
    <property type="match status" value="1"/>
</dbReference>
<dbReference type="NCBIfam" id="NF008168">
    <property type="entry name" value="PRK10917.2-2"/>
    <property type="match status" value="1"/>
</dbReference>
<sequence>MTDLADLEVQVLKGVGASLAQRLAKLGIVSLQDLLFHLPHRYEDRTRVRPIGSLNVGDTAVVEGQVLVCEMVLGRRRSLQVTIRDDTGFLVLRFFHFNAAQKRHLEESTRIRCFGEIRPGRAGLEFYHPEYELEPKPLGAPGTETLTPVYPLTEGIQQPRLRTLCYQALDWLQRYPVREWLPDWLLQQYQLPPINDALRLVHVPPASANTVQLMDGQHPAQQRLVMEELLAHHLSLLHLRQQVRSMRALPLKRPGPLAEAFLEQLPFTLTGAQRRVADEIATDLGQPLPMLRLVQGDVGSGKTVIAALASLQAVHSGAQVALMAPTEILAEQHWQNFQQWFAPLGIEMAWLSGKVKGRTRQSTLAAIEGGQAQVIIGTHAIFQDDVRFDRLALAIIDEQHRFGVHQRLALRDKGHAGGLVPHQLIMTATPIPRTLAMSAYADLDTSVIDELPPGRKPIETIAVPDSRRAEILQRVRSACSEGRQAYWVCTLIEESETLQAQAAEAAALELAAALPELTVGLVHGRLKAAEKADIMARFKAGAVDVLVATTVIEVGVDVPDASLIIIENPERLGLAQLHQLRGRVGRGHAASFCVLLFHPPLSQNGKARLQVLRDSQDGFTIAEKDLEIRGPGEVLGTRQTGLLQFRIAEFERDQGWIEEIREQAPKLMDDAVRVEALIRRWLGDRVRYGDV</sequence>
<keyword evidence="4 15" id="KW-0227">DNA damage</keyword>
<keyword evidence="3 15" id="KW-0547">Nucleotide-binding</keyword>
<gene>
    <name evidence="18" type="ORF">soil367_02310</name>
</gene>
<evidence type="ECO:0000313" key="18">
    <source>
        <dbReference type="EMBL" id="QCF24875.1"/>
    </source>
</evidence>